<comment type="cofactor">
    <cofactor evidence="1">
        <name>[4Fe-4S] cluster</name>
        <dbReference type="ChEBI" id="CHEBI:49883"/>
    </cofactor>
</comment>
<reference evidence="8 9" key="1">
    <citation type="submission" date="2018-12" db="EMBL/GenBank/DDBJ databases">
        <title>Alloscrdovia theropitheci sp. nov: a novel taxon from the feces of the bleeding-herat monkey (Theropithecus geleda).</title>
        <authorList>
            <person name="Modesto M."/>
        </authorList>
    </citation>
    <scope>NUCLEOTIDE SEQUENCE [LARGE SCALE GENOMIC DNA]</scope>
    <source>
        <strain evidence="8 9">GLDI4/2</strain>
    </source>
</reference>
<dbReference type="SFLD" id="SFLDS00029">
    <property type="entry name" value="Radical_SAM"/>
    <property type="match status" value="1"/>
</dbReference>
<dbReference type="RefSeq" id="WP_131284794.1">
    <property type="nucleotide sequence ID" value="NZ_RXLP01000025.1"/>
</dbReference>
<dbReference type="SFLD" id="SFLDG01066">
    <property type="entry name" value="organic_radical-activating_enz"/>
    <property type="match status" value="1"/>
</dbReference>
<gene>
    <name evidence="8" type="primary">nrdG</name>
    <name evidence="8" type="ORF">EJ419_06405</name>
</gene>
<dbReference type="SUPFAM" id="SSF102114">
    <property type="entry name" value="Radical SAM enzymes"/>
    <property type="match status" value="1"/>
</dbReference>
<dbReference type="Proteomes" id="UP000291289">
    <property type="component" value="Unassembled WGS sequence"/>
</dbReference>
<dbReference type="Pfam" id="PF13353">
    <property type="entry name" value="Fer4_12"/>
    <property type="match status" value="1"/>
</dbReference>
<dbReference type="AlphaFoldDB" id="A0A4R0QWI8"/>
<evidence type="ECO:0000256" key="1">
    <source>
        <dbReference type="ARBA" id="ARBA00001966"/>
    </source>
</evidence>
<evidence type="ECO:0000256" key="4">
    <source>
        <dbReference type="ARBA" id="ARBA00022723"/>
    </source>
</evidence>
<dbReference type="EMBL" id="RXLP01000025">
    <property type="protein sequence ID" value="TCD53880.1"/>
    <property type="molecule type" value="Genomic_DNA"/>
</dbReference>
<dbReference type="InterPro" id="IPR007197">
    <property type="entry name" value="rSAM"/>
</dbReference>
<dbReference type="GO" id="GO:0046872">
    <property type="term" value="F:metal ion binding"/>
    <property type="evidence" value="ECO:0007669"/>
    <property type="project" value="UniProtKB-KW"/>
</dbReference>
<keyword evidence="3" id="KW-0949">S-adenosyl-L-methionine</keyword>
<dbReference type="PANTHER" id="PTHR30352:SF2">
    <property type="entry name" value="ANAEROBIC RIBONUCLEOSIDE-TRIPHOSPHATE REDUCTASE-ACTIVATING PROTEIN"/>
    <property type="match status" value="1"/>
</dbReference>
<feature type="compositionally biased region" description="Polar residues" evidence="7">
    <location>
        <begin position="7"/>
        <end position="16"/>
    </location>
</feature>
<protein>
    <submittedName>
        <fullName evidence="8">Anaerobic ribonucleoside-triphosphate reductase activating protein</fullName>
    </submittedName>
</protein>
<dbReference type="SFLD" id="SFLDF00299">
    <property type="entry name" value="anaerobic_ribonucleoside-triph"/>
    <property type="match status" value="1"/>
</dbReference>
<sequence>MTENFKKTGITQSSTNDPHRSTARPRTSAHRDFAANEINRGPSIPTDLANNPRAGQWDGRKLSRNIVADYKRFIVTDGEGIRCSLYVSGCPFHCHECYNSSIWDFQAGHEYTQELEDQIIADLSLDYVQGLTLLGGEPLLNTPMLLTLTNRIRKEFGHSKDIWAWTGYTWEELMREGETPDKIELLHNIDILVDGRYISTLHDSLLQFRGSSNQRILDVSKSFETGDAVLWQKLHDQERFIPEMYGKERAAAEDAVENS</sequence>
<keyword evidence="4" id="KW-0479">Metal-binding</keyword>
<accession>A0A4R0QWI8</accession>
<dbReference type="InterPro" id="IPR034457">
    <property type="entry name" value="Organic_radical-activating"/>
</dbReference>
<evidence type="ECO:0000256" key="2">
    <source>
        <dbReference type="ARBA" id="ARBA00022485"/>
    </source>
</evidence>
<proteinExistence type="predicted"/>
<dbReference type="GO" id="GO:0051539">
    <property type="term" value="F:4 iron, 4 sulfur cluster binding"/>
    <property type="evidence" value="ECO:0007669"/>
    <property type="project" value="UniProtKB-KW"/>
</dbReference>
<dbReference type="PANTHER" id="PTHR30352">
    <property type="entry name" value="PYRUVATE FORMATE-LYASE-ACTIVATING ENZYME"/>
    <property type="match status" value="1"/>
</dbReference>
<evidence type="ECO:0000313" key="9">
    <source>
        <dbReference type="Proteomes" id="UP000291289"/>
    </source>
</evidence>
<keyword evidence="2" id="KW-0004">4Fe-4S</keyword>
<evidence type="ECO:0000256" key="7">
    <source>
        <dbReference type="SAM" id="MobiDB-lite"/>
    </source>
</evidence>
<feature type="region of interest" description="Disordered" evidence="7">
    <location>
        <begin position="1"/>
        <end position="29"/>
    </location>
</feature>
<dbReference type="NCBIfam" id="TIGR02491">
    <property type="entry name" value="NrdG"/>
    <property type="match status" value="1"/>
</dbReference>
<dbReference type="InterPro" id="IPR012837">
    <property type="entry name" value="NrdG"/>
</dbReference>
<keyword evidence="9" id="KW-1185">Reference proteome</keyword>
<name>A0A4R0QWI8_9BIFI</name>
<organism evidence="8 9">
    <name type="scientific">Alloscardovia theropitheci</name>
    <dbReference type="NCBI Taxonomy" id="2496842"/>
    <lineage>
        <taxon>Bacteria</taxon>
        <taxon>Bacillati</taxon>
        <taxon>Actinomycetota</taxon>
        <taxon>Actinomycetes</taxon>
        <taxon>Bifidobacteriales</taxon>
        <taxon>Bifidobacteriaceae</taxon>
        <taxon>Alloscardovia</taxon>
    </lineage>
</organism>
<evidence type="ECO:0000256" key="3">
    <source>
        <dbReference type="ARBA" id="ARBA00022691"/>
    </source>
</evidence>
<dbReference type="GO" id="GO:0043365">
    <property type="term" value="F:[formate-C-acetyltransferase]-activating enzyme activity"/>
    <property type="evidence" value="ECO:0007669"/>
    <property type="project" value="InterPro"/>
</dbReference>
<keyword evidence="6" id="KW-0411">Iron-sulfur</keyword>
<evidence type="ECO:0000256" key="5">
    <source>
        <dbReference type="ARBA" id="ARBA00023004"/>
    </source>
</evidence>
<keyword evidence="5" id="KW-0408">Iron</keyword>
<dbReference type="InterPro" id="IPR013785">
    <property type="entry name" value="Aldolase_TIM"/>
</dbReference>
<dbReference type="InterPro" id="IPR058240">
    <property type="entry name" value="rSAM_sf"/>
</dbReference>
<dbReference type="SFLD" id="SFLDG01063">
    <property type="entry name" value="activating_enzymes__group_1"/>
    <property type="match status" value="1"/>
</dbReference>
<dbReference type="Gene3D" id="3.20.20.70">
    <property type="entry name" value="Aldolase class I"/>
    <property type="match status" value="1"/>
</dbReference>
<comment type="caution">
    <text evidence="8">The sequence shown here is derived from an EMBL/GenBank/DDBJ whole genome shotgun (WGS) entry which is preliminary data.</text>
</comment>
<dbReference type="OrthoDB" id="9782387at2"/>
<evidence type="ECO:0000256" key="6">
    <source>
        <dbReference type="ARBA" id="ARBA00023014"/>
    </source>
</evidence>
<dbReference type="GO" id="GO:0004748">
    <property type="term" value="F:ribonucleoside-diphosphate reductase activity, thioredoxin disulfide as acceptor"/>
    <property type="evidence" value="ECO:0007669"/>
    <property type="project" value="TreeGrafter"/>
</dbReference>
<evidence type="ECO:0000313" key="8">
    <source>
        <dbReference type="EMBL" id="TCD53880.1"/>
    </source>
</evidence>